<dbReference type="PANTHER" id="PTHR22603:SF66">
    <property type="entry name" value="ETHANOLAMINE KINASE"/>
    <property type="match status" value="1"/>
</dbReference>
<dbReference type="EMBL" id="JAFJYH010000113">
    <property type="protein sequence ID" value="KAG4419082.1"/>
    <property type="molecule type" value="Genomic_DNA"/>
</dbReference>
<organism evidence="4 5">
    <name type="scientific">Cadophora malorum</name>
    <dbReference type="NCBI Taxonomy" id="108018"/>
    <lineage>
        <taxon>Eukaryota</taxon>
        <taxon>Fungi</taxon>
        <taxon>Dikarya</taxon>
        <taxon>Ascomycota</taxon>
        <taxon>Pezizomycotina</taxon>
        <taxon>Leotiomycetes</taxon>
        <taxon>Helotiales</taxon>
        <taxon>Ploettnerulaceae</taxon>
        <taxon>Cadophora</taxon>
    </lineage>
</organism>
<dbReference type="Proteomes" id="UP000664132">
    <property type="component" value="Unassembled WGS sequence"/>
</dbReference>
<evidence type="ECO:0000256" key="2">
    <source>
        <dbReference type="ARBA" id="ARBA00038211"/>
    </source>
</evidence>
<evidence type="ECO:0000313" key="5">
    <source>
        <dbReference type="Proteomes" id="UP000664132"/>
    </source>
</evidence>
<evidence type="ECO:0000256" key="3">
    <source>
        <dbReference type="ARBA" id="ARBA00038874"/>
    </source>
</evidence>
<gene>
    <name evidence="4" type="ORF">IFR04_007774</name>
</gene>
<proteinExistence type="inferred from homology"/>
<comment type="caution">
    <text evidence="4">The sequence shown here is derived from an EMBL/GenBank/DDBJ whole genome shotgun (WGS) entry which is preliminary data.</text>
</comment>
<reference evidence="4" key="1">
    <citation type="submission" date="2021-02" db="EMBL/GenBank/DDBJ databases">
        <title>Genome sequence Cadophora malorum strain M34.</title>
        <authorList>
            <person name="Stefanovic E."/>
            <person name="Vu D."/>
            <person name="Scully C."/>
            <person name="Dijksterhuis J."/>
            <person name="Roader J."/>
            <person name="Houbraken J."/>
        </authorList>
    </citation>
    <scope>NUCLEOTIDE SEQUENCE</scope>
    <source>
        <strain evidence="4">M34</strain>
    </source>
</reference>
<dbReference type="InterPro" id="IPR011009">
    <property type="entry name" value="Kinase-like_dom_sf"/>
</dbReference>
<protein>
    <recommendedName>
        <fullName evidence="3">ethanolamine kinase</fullName>
        <ecNumber evidence="3">2.7.1.82</ecNumber>
    </recommendedName>
</protein>
<comment type="similarity">
    <text evidence="2">Belongs to the choline/ethanolamine kinase family.</text>
</comment>
<dbReference type="GO" id="GO:0005737">
    <property type="term" value="C:cytoplasm"/>
    <property type="evidence" value="ECO:0007669"/>
    <property type="project" value="TreeGrafter"/>
</dbReference>
<keyword evidence="5" id="KW-1185">Reference proteome</keyword>
<sequence>MGSTMRSINLNCDPKERESLLATIDAVAPSGKYFALQKMTGGVNNTLFKLTKKESDSDERKDGEALLIRIYGGSSGFLIDRDWELDCHEILFAHGLAPRVIGRFNNEYAYGFVPGKVCSSTDLALEPVWRGIARRMAEWHATLPLGYPPRRAMWTLVFTHCDLLAGNVVIRPKDGQGGFPDHAEHAEEVDFIDFEGLAALVQSRVSKNDEFDFKAYADLRIQEYLDHKAEKFGTREAAGKELPLRERCWAREN</sequence>
<dbReference type="OrthoDB" id="10267235at2759"/>
<name>A0A8H7W8C5_9HELO</name>
<dbReference type="Gene3D" id="3.30.200.20">
    <property type="entry name" value="Phosphorylase Kinase, domain 1"/>
    <property type="match status" value="1"/>
</dbReference>
<dbReference type="AlphaFoldDB" id="A0A8H7W8C5"/>
<dbReference type="GO" id="GO:0004305">
    <property type="term" value="F:ethanolamine kinase activity"/>
    <property type="evidence" value="ECO:0007669"/>
    <property type="project" value="UniProtKB-EC"/>
</dbReference>
<dbReference type="Pfam" id="PF01633">
    <property type="entry name" value="Choline_kinase"/>
    <property type="match status" value="1"/>
</dbReference>
<dbReference type="SUPFAM" id="SSF56112">
    <property type="entry name" value="Protein kinase-like (PK-like)"/>
    <property type="match status" value="1"/>
</dbReference>
<evidence type="ECO:0000256" key="1">
    <source>
        <dbReference type="ARBA" id="ARBA00037883"/>
    </source>
</evidence>
<dbReference type="EC" id="2.7.1.82" evidence="3"/>
<comment type="pathway">
    <text evidence="1">Phospholipid metabolism; phosphatidylethanolamine biosynthesis; phosphatidylethanolamine from ethanolamine: step 1/3.</text>
</comment>
<evidence type="ECO:0000313" key="4">
    <source>
        <dbReference type="EMBL" id="KAG4419082.1"/>
    </source>
</evidence>
<accession>A0A8H7W8C5</accession>
<dbReference type="GO" id="GO:0006646">
    <property type="term" value="P:phosphatidylethanolamine biosynthetic process"/>
    <property type="evidence" value="ECO:0007669"/>
    <property type="project" value="TreeGrafter"/>
</dbReference>
<dbReference type="PANTHER" id="PTHR22603">
    <property type="entry name" value="CHOLINE/ETHANOALAMINE KINASE"/>
    <property type="match status" value="1"/>
</dbReference>